<dbReference type="PANTHER" id="PTHR42997">
    <property type="entry name" value="HIT FAMILY HYDROLASE"/>
    <property type="match status" value="1"/>
</dbReference>
<dbReference type="InterPro" id="IPR036265">
    <property type="entry name" value="HIT-like_sf"/>
</dbReference>
<accession>A0A3P3XTP8</accession>
<evidence type="ECO:0000259" key="2">
    <source>
        <dbReference type="PROSITE" id="PS51084"/>
    </source>
</evidence>
<sequence length="169" mass="19196">MEYLFSFNKIAYLKGKRPKGCILCLVRDGSEDVEKLIVHQTELFIVSLNLYPYNPGHMIIFPKRHITDIREYTQEEKKELDELVPECLNALDRYGNPSAFNIGYNMGLSGGASIEHLHLHIIPRYPREIGIAELVGGSRVLVQDPKDTLVQLKEIFRTLTVAEDVNPGS</sequence>
<dbReference type="GO" id="GO:0003824">
    <property type="term" value="F:catalytic activity"/>
    <property type="evidence" value="ECO:0007669"/>
    <property type="project" value="InterPro"/>
</dbReference>
<evidence type="ECO:0000313" key="3">
    <source>
        <dbReference type="EMBL" id="SLM19667.1"/>
    </source>
</evidence>
<dbReference type="InterPro" id="IPR019808">
    <property type="entry name" value="Histidine_triad_CS"/>
</dbReference>
<feature type="short sequence motif" description="Histidine triad motif" evidence="1">
    <location>
        <begin position="116"/>
        <end position="120"/>
    </location>
</feature>
<dbReference type="SUPFAM" id="SSF54197">
    <property type="entry name" value="HIT-like"/>
    <property type="match status" value="1"/>
</dbReference>
<protein>
    <submittedName>
        <fullName evidence="3">Histidine triad (HIT) protein</fullName>
    </submittedName>
</protein>
<dbReference type="PROSITE" id="PS51084">
    <property type="entry name" value="HIT_2"/>
    <property type="match status" value="1"/>
</dbReference>
<organism evidence="3">
    <name type="scientific">uncultured spirochete</name>
    <dbReference type="NCBI Taxonomy" id="156406"/>
    <lineage>
        <taxon>Bacteria</taxon>
        <taxon>Pseudomonadati</taxon>
        <taxon>Spirochaetota</taxon>
        <taxon>Spirochaetia</taxon>
        <taxon>Spirochaetales</taxon>
        <taxon>environmental samples</taxon>
    </lineage>
</organism>
<evidence type="ECO:0000256" key="1">
    <source>
        <dbReference type="PROSITE-ProRule" id="PRU00464"/>
    </source>
</evidence>
<dbReference type="Gene3D" id="3.30.428.10">
    <property type="entry name" value="HIT-like"/>
    <property type="match status" value="1"/>
</dbReference>
<feature type="domain" description="HIT" evidence="2">
    <location>
        <begin position="22"/>
        <end position="131"/>
    </location>
</feature>
<dbReference type="PANTHER" id="PTHR42997:SF1">
    <property type="entry name" value="AP-4-A PHOSPHORYLASE"/>
    <property type="match status" value="1"/>
</dbReference>
<dbReference type="Pfam" id="PF01230">
    <property type="entry name" value="HIT"/>
    <property type="match status" value="1"/>
</dbReference>
<reference evidence="3" key="1">
    <citation type="submission" date="2017-02" db="EMBL/GenBank/DDBJ databases">
        <authorList>
            <person name="Regsiter A."/>
            <person name="William W."/>
        </authorList>
    </citation>
    <scope>NUCLEOTIDE SEQUENCE</scope>
    <source>
        <strain evidence="3">BdmA 4</strain>
    </source>
</reference>
<dbReference type="PROSITE" id="PS00892">
    <property type="entry name" value="HIT_1"/>
    <property type="match status" value="1"/>
</dbReference>
<proteinExistence type="predicted"/>
<dbReference type="AlphaFoldDB" id="A0A3P3XTP8"/>
<dbReference type="InterPro" id="IPR011146">
    <property type="entry name" value="HIT-like"/>
</dbReference>
<dbReference type="InterPro" id="IPR052908">
    <property type="entry name" value="AP-4-A_phosphorylase"/>
</dbReference>
<name>A0A3P3XTP8_9SPIR</name>
<dbReference type="EMBL" id="FWDO01000007">
    <property type="protein sequence ID" value="SLM19667.1"/>
    <property type="molecule type" value="Genomic_DNA"/>
</dbReference>
<gene>
    <name evidence="3" type="ORF">SPIRO4BDMA_70089</name>
</gene>